<dbReference type="InterPro" id="IPR029024">
    <property type="entry name" value="TerB-like"/>
</dbReference>
<dbReference type="RefSeq" id="WP_194044507.1">
    <property type="nucleotide sequence ID" value="NZ_JADEXF010000408.1"/>
</dbReference>
<dbReference type="Pfam" id="PF05099">
    <property type="entry name" value="TerB"/>
    <property type="match status" value="1"/>
</dbReference>
<dbReference type="EMBL" id="JADEXF010000408">
    <property type="protein sequence ID" value="MBE9105940.1"/>
    <property type="molecule type" value="Genomic_DNA"/>
</dbReference>
<evidence type="ECO:0000259" key="1">
    <source>
        <dbReference type="Pfam" id="PF05099"/>
    </source>
</evidence>
<dbReference type="InterPro" id="IPR007791">
    <property type="entry name" value="DjlA_N"/>
</dbReference>
<feature type="domain" description="Co-chaperone DjlA N-terminal" evidence="1">
    <location>
        <begin position="37"/>
        <end position="136"/>
    </location>
</feature>
<dbReference type="SUPFAM" id="SSF158682">
    <property type="entry name" value="TerB-like"/>
    <property type="match status" value="1"/>
</dbReference>
<protein>
    <submittedName>
        <fullName evidence="2">TerB family tellurite resistance protein</fullName>
    </submittedName>
</protein>
<evidence type="ECO:0000313" key="3">
    <source>
        <dbReference type="Proteomes" id="UP000647836"/>
    </source>
</evidence>
<comment type="caution">
    <text evidence="2">The sequence shown here is derived from an EMBL/GenBank/DDBJ whole genome shotgun (WGS) entry which is preliminary data.</text>
</comment>
<dbReference type="Gene3D" id="1.10.3680.10">
    <property type="entry name" value="TerB-like"/>
    <property type="match status" value="1"/>
</dbReference>
<keyword evidence="3" id="KW-1185">Reference proteome</keyword>
<proteinExistence type="predicted"/>
<accession>A0ABR9TZU4</accession>
<name>A0ABR9TZU4_9NOSO</name>
<gene>
    <name evidence="2" type="ORF">IQ229_13635</name>
</gene>
<organism evidence="2 3">
    <name type="scientific">Nostoc cf. edaphicum LEGE 07299</name>
    <dbReference type="NCBI Taxonomy" id="2777974"/>
    <lineage>
        <taxon>Bacteria</taxon>
        <taxon>Bacillati</taxon>
        <taxon>Cyanobacteriota</taxon>
        <taxon>Cyanophyceae</taxon>
        <taxon>Nostocales</taxon>
        <taxon>Nostocaceae</taxon>
        <taxon>Nostoc</taxon>
    </lineage>
</organism>
<sequence>MTSEATRKIIGDWVYRHLVNFKHQPSDDVIEPFAKALLIAAKGDRVLSQAERDWVVGLTAAKGGSEQLIEELKNYEADQDIEQVISSHPFSNQGRRALIYTAIQACAADSEYNEAEKASVRKIAAKLEISEDVVKQLEDLYEEEKAQLTKRVKLLYPDGHPLLME</sequence>
<dbReference type="Proteomes" id="UP000647836">
    <property type="component" value="Unassembled WGS sequence"/>
</dbReference>
<reference evidence="2 3" key="1">
    <citation type="submission" date="2020-10" db="EMBL/GenBank/DDBJ databases">
        <authorList>
            <person name="Castelo-Branco R."/>
            <person name="Eusebio N."/>
            <person name="Adriana R."/>
            <person name="Vieira A."/>
            <person name="Brugerolle De Fraissinette N."/>
            <person name="Rezende De Castro R."/>
            <person name="Schneider M.P."/>
            <person name="Vasconcelos V."/>
            <person name="Leao P.N."/>
        </authorList>
    </citation>
    <scope>NUCLEOTIDE SEQUENCE [LARGE SCALE GENOMIC DNA]</scope>
    <source>
        <strain evidence="2 3">LEGE 07299</strain>
    </source>
</reference>
<evidence type="ECO:0000313" key="2">
    <source>
        <dbReference type="EMBL" id="MBE9105940.1"/>
    </source>
</evidence>